<dbReference type="InterPro" id="IPR053154">
    <property type="entry name" value="c-di-AMP_regulator"/>
</dbReference>
<organism evidence="2 3">
    <name type="scientific">Megasphaera micronuciformis F0359</name>
    <dbReference type="NCBI Taxonomy" id="706434"/>
    <lineage>
        <taxon>Bacteria</taxon>
        <taxon>Bacillati</taxon>
        <taxon>Bacillota</taxon>
        <taxon>Negativicutes</taxon>
        <taxon>Veillonellales</taxon>
        <taxon>Veillonellaceae</taxon>
        <taxon>Megasphaera</taxon>
    </lineage>
</organism>
<comment type="caution">
    <text evidence="2">The sequence shown here is derived from an EMBL/GenBank/DDBJ whole genome shotgun (WGS) entry which is preliminary data.</text>
</comment>
<dbReference type="Gene3D" id="2.170.120.40">
    <property type="entry name" value="YbbR-like domain"/>
    <property type="match status" value="2"/>
</dbReference>
<dbReference type="RefSeq" id="WP_006941959.1">
    <property type="nucleotide sequence ID" value="NZ_GL538208.1"/>
</dbReference>
<accession>E2ZBU8</accession>
<dbReference type="InterPro" id="IPR012505">
    <property type="entry name" value="YbbR"/>
</dbReference>
<keyword evidence="1" id="KW-0472">Membrane</keyword>
<name>E2ZBU8_9FIRM</name>
<proteinExistence type="predicted"/>
<dbReference type="PANTHER" id="PTHR37804">
    <property type="entry name" value="CDAA REGULATORY PROTEIN CDAR"/>
    <property type="match status" value="1"/>
</dbReference>
<dbReference type="Gene3D" id="2.170.120.30">
    <property type="match status" value="1"/>
</dbReference>
<protein>
    <submittedName>
        <fullName evidence="2">YbbR-like protein</fullName>
    </submittedName>
</protein>
<dbReference type="AlphaFoldDB" id="E2ZBU8"/>
<keyword evidence="3" id="KW-1185">Reference proteome</keyword>
<reference evidence="2 3" key="1">
    <citation type="submission" date="2010-08" db="EMBL/GenBank/DDBJ databases">
        <authorList>
            <person name="Weinstock G."/>
            <person name="Sodergren E."/>
            <person name="Clifton S."/>
            <person name="Fulton L."/>
            <person name="Fulton B."/>
            <person name="Courtney L."/>
            <person name="Fronick C."/>
            <person name="Harrison M."/>
            <person name="Strong C."/>
            <person name="Farmer C."/>
            <person name="Delahaunty K."/>
            <person name="Markovic C."/>
            <person name="Hall O."/>
            <person name="Minx P."/>
            <person name="Tomlinson C."/>
            <person name="Mitreva M."/>
            <person name="Hou S."/>
            <person name="Chen J."/>
            <person name="Wollam A."/>
            <person name="Pepin K.H."/>
            <person name="Johnson M."/>
            <person name="Bhonagiri V."/>
            <person name="Zhang X."/>
            <person name="Suruliraj S."/>
            <person name="Warren W."/>
            <person name="Chinwalla A."/>
            <person name="Mardis E.R."/>
            <person name="Wilson R.K."/>
        </authorList>
    </citation>
    <scope>NUCLEOTIDE SEQUENCE [LARGE SCALE GENOMIC DNA]</scope>
    <source>
        <strain evidence="2 3">F0359</strain>
    </source>
</reference>
<keyword evidence="1" id="KW-0812">Transmembrane</keyword>
<dbReference type="Pfam" id="PF07949">
    <property type="entry name" value="YbbR"/>
    <property type="match status" value="2"/>
</dbReference>
<dbReference type="STRING" id="706434.HMPREF9429_00930"/>
<dbReference type="eggNOG" id="COG4856">
    <property type="taxonomic scope" value="Bacteria"/>
</dbReference>
<dbReference type="HOGENOM" id="CLU_039811_1_0_9"/>
<keyword evidence="1" id="KW-1133">Transmembrane helix</keyword>
<evidence type="ECO:0000313" key="2">
    <source>
        <dbReference type="EMBL" id="EFQ04326.1"/>
    </source>
</evidence>
<evidence type="ECO:0000256" key="1">
    <source>
        <dbReference type="SAM" id="Phobius"/>
    </source>
</evidence>
<gene>
    <name evidence="2" type="ORF">HMPREF9429_00930</name>
</gene>
<evidence type="ECO:0000313" key="3">
    <source>
        <dbReference type="Proteomes" id="UP000003195"/>
    </source>
</evidence>
<dbReference type="EMBL" id="AECS01000036">
    <property type="protein sequence ID" value="EFQ04326.1"/>
    <property type="molecule type" value="Genomic_DNA"/>
</dbReference>
<dbReference type="PANTHER" id="PTHR37804:SF1">
    <property type="entry name" value="CDAA REGULATORY PROTEIN CDAR"/>
    <property type="match status" value="1"/>
</dbReference>
<dbReference type="CDD" id="cd20206">
    <property type="entry name" value="YbbR"/>
    <property type="match status" value="1"/>
</dbReference>
<feature type="transmembrane region" description="Helical" evidence="1">
    <location>
        <begin position="9"/>
        <end position="27"/>
    </location>
</feature>
<dbReference type="OrthoDB" id="9814149at2"/>
<dbReference type="Proteomes" id="UP000003195">
    <property type="component" value="Unassembled WGS sequence"/>
</dbReference>
<sequence length="307" mass="33035">MIKAPQEKWKIQIICIIVAIGLWFAIISEQNPISEGTYTVPVVVENLDSQYVVSQVPKSVYVHLSGPRNTIINVNPADIKAYIDMSEAQEGTMNVPVHVKIPSGTELKTQSIMEANVLVDVYAVQEFPLVPHLMGKLADGIAVTGIKLLPERVVVSGAKRLIQEVDRAIVEIPIAGKSSDFTTMSPIHLVRADGTPVEGLDLTPHQSSVALTLIQNAASKKVPVIVPTYGSADASVKVKKISVVPDMVEIHGDKDKLASIGSITLEPINLNGLGSDKDFRVGIPWSIGDGTIEPDVVTVKVETEEAE</sequence>